<evidence type="ECO:0000313" key="1">
    <source>
        <dbReference type="EMBL" id="GFD22828.1"/>
    </source>
</evidence>
<comment type="caution">
    <text evidence="1">The sequence shown here is derived from an EMBL/GenBank/DDBJ whole genome shotgun (WGS) entry which is preliminary data.</text>
</comment>
<dbReference type="AlphaFoldDB" id="A0A699UNF1"/>
<sequence>MRLKKVRKTFWELVMKWMTLLCLMKPNISLLLLGEKNLLHPLLPTLKHPTLILQVITSSKNVHYANLKASIDDYYNENIDDRDQTDQLLEVITTVTDVYKGLEVITQFLKDITNSVKDDP</sequence>
<organism evidence="1">
    <name type="scientific">Tanacetum cinerariifolium</name>
    <name type="common">Dalmatian daisy</name>
    <name type="synonym">Chrysanthemum cinerariifolium</name>
    <dbReference type="NCBI Taxonomy" id="118510"/>
    <lineage>
        <taxon>Eukaryota</taxon>
        <taxon>Viridiplantae</taxon>
        <taxon>Streptophyta</taxon>
        <taxon>Embryophyta</taxon>
        <taxon>Tracheophyta</taxon>
        <taxon>Spermatophyta</taxon>
        <taxon>Magnoliopsida</taxon>
        <taxon>eudicotyledons</taxon>
        <taxon>Gunneridae</taxon>
        <taxon>Pentapetalae</taxon>
        <taxon>asterids</taxon>
        <taxon>campanulids</taxon>
        <taxon>Asterales</taxon>
        <taxon>Asteraceae</taxon>
        <taxon>Asteroideae</taxon>
        <taxon>Anthemideae</taxon>
        <taxon>Anthemidinae</taxon>
        <taxon>Tanacetum</taxon>
    </lineage>
</organism>
<proteinExistence type="predicted"/>
<reference evidence="1" key="1">
    <citation type="journal article" date="2019" name="Sci. Rep.">
        <title>Draft genome of Tanacetum cinerariifolium, the natural source of mosquito coil.</title>
        <authorList>
            <person name="Yamashiro T."/>
            <person name="Shiraishi A."/>
            <person name="Satake H."/>
            <person name="Nakayama K."/>
        </authorList>
    </citation>
    <scope>NUCLEOTIDE SEQUENCE</scope>
</reference>
<gene>
    <name evidence="1" type="ORF">Tci_894797</name>
</gene>
<name>A0A699UNF1_TANCI</name>
<dbReference type="EMBL" id="BKCJ011340244">
    <property type="protein sequence ID" value="GFD22828.1"/>
    <property type="molecule type" value="Genomic_DNA"/>
</dbReference>
<protein>
    <submittedName>
        <fullName evidence="1">Uncharacterized protein</fullName>
    </submittedName>
</protein>
<feature type="non-terminal residue" evidence="1">
    <location>
        <position position="120"/>
    </location>
</feature>
<accession>A0A699UNF1</accession>